<dbReference type="SUPFAM" id="SSF53756">
    <property type="entry name" value="UDP-Glycosyltransferase/glycogen phosphorylase"/>
    <property type="match status" value="1"/>
</dbReference>
<feature type="compositionally biased region" description="Gly residues" evidence="2">
    <location>
        <begin position="102"/>
        <end position="118"/>
    </location>
</feature>
<dbReference type="Gene3D" id="3.40.50.2000">
    <property type="entry name" value="Glycogen Phosphorylase B"/>
    <property type="match status" value="2"/>
</dbReference>
<dbReference type="InterPro" id="IPR001296">
    <property type="entry name" value="Glyco_trans_1"/>
</dbReference>
<protein>
    <submittedName>
        <fullName evidence="4">Glycosyltransferase family 4 protein</fullName>
    </submittedName>
</protein>
<keyword evidence="1 4" id="KW-0808">Transferase</keyword>
<dbReference type="Pfam" id="PF00534">
    <property type="entry name" value="Glycos_transf_1"/>
    <property type="match status" value="1"/>
</dbReference>
<dbReference type="PANTHER" id="PTHR46401:SF2">
    <property type="entry name" value="GLYCOSYLTRANSFERASE WBBK-RELATED"/>
    <property type="match status" value="1"/>
</dbReference>
<dbReference type="Proteomes" id="UP000317366">
    <property type="component" value="Unassembled WGS sequence"/>
</dbReference>
<comment type="caution">
    <text evidence="4">The sequence shown here is derived from an EMBL/GenBank/DDBJ whole genome shotgun (WGS) entry which is preliminary data.</text>
</comment>
<gene>
    <name evidence="4" type="ORF">E6K77_00915</name>
</gene>
<dbReference type="CDD" id="cd03809">
    <property type="entry name" value="GT4_MtfB-like"/>
    <property type="match status" value="1"/>
</dbReference>
<evidence type="ECO:0000259" key="3">
    <source>
        <dbReference type="Pfam" id="PF00534"/>
    </source>
</evidence>
<evidence type="ECO:0000256" key="1">
    <source>
        <dbReference type="ARBA" id="ARBA00022679"/>
    </source>
</evidence>
<proteinExistence type="predicted"/>
<dbReference type="GO" id="GO:0009103">
    <property type="term" value="P:lipopolysaccharide biosynthetic process"/>
    <property type="evidence" value="ECO:0007669"/>
    <property type="project" value="TreeGrafter"/>
</dbReference>
<evidence type="ECO:0000313" key="4">
    <source>
        <dbReference type="EMBL" id="TMQ66522.1"/>
    </source>
</evidence>
<feature type="region of interest" description="Disordered" evidence="2">
    <location>
        <begin position="61"/>
        <end position="118"/>
    </location>
</feature>
<dbReference type="PANTHER" id="PTHR46401">
    <property type="entry name" value="GLYCOSYLTRANSFERASE WBBK-RELATED"/>
    <property type="match status" value="1"/>
</dbReference>
<dbReference type="GO" id="GO:0016757">
    <property type="term" value="F:glycosyltransferase activity"/>
    <property type="evidence" value="ECO:0007669"/>
    <property type="project" value="InterPro"/>
</dbReference>
<feature type="domain" description="Glycosyl transferase family 1" evidence="3">
    <location>
        <begin position="218"/>
        <end position="372"/>
    </location>
</feature>
<feature type="region of interest" description="Disordered" evidence="2">
    <location>
        <begin position="1"/>
        <end position="27"/>
    </location>
</feature>
<organism evidence="4 5">
    <name type="scientific">Eiseniibacteriota bacterium</name>
    <dbReference type="NCBI Taxonomy" id="2212470"/>
    <lineage>
        <taxon>Bacteria</taxon>
        <taxon>Candidatus Eiseniibacteriota</taxon>
    </lineage>
</organism>
<accession>A0A538TSB8</accession>
<sequence>MRWVPRNPAPPVTTIRDSGWSRSPTAGEVTPRILWSGRGKSRKRGSWGRARIARTLEGSFENRSGRAEAARRRNRNLHPQSPHRLLRTEGRSPVRRLPPETGFGGAGAPRFAGGGGQGSRGEILRLGALAPRARRAPRAGRFARFFPAGAGIYARTIAGAAVRKARIVLVDSGHVREDVMEILGVPSQRVRIVPLGVSREFTRRSAEDAERFLKQRSLPSAYFLYVGARKRHKNIALLIDALERLPRSERLPLVLSGPAWRLGHPLAQRALRAGVSTCIHFSGPLRDDSELALLYSGAALYVQPSLDEGFGLPPLEAMACGTPVLSSSAGALKETLGDAAVFLPPSEPDVWAENMTELLQNSVRREALIRRGIAQSRAFTWERTAELTMEAYREALNGG</sequence>
<evidence type="ECO:0000313" key="5">
    <source>
        <dbReference type="Proteomes" id="UP000317366"/>
    </source>
</evidence>
<evidence type="ECO:0000256" key="2">
    <source>
        <dbReference type="SAM" id="MobiDB-lite"/>
    </source>
</evidence>
<reference evidence="4 5" key="1">
    <citation type="journal article" date="2019" name="Nat. Microbiol.">
        <title>Mediterranean grassland soil C-N compound turnover is dependent on rainfall and depth, and is mediated by genomically divergent microorganisms.</title>
        <authorList>
            <person name="Diamond S."/>
            <person name="Andeer P.F."/>
            <person name="Li Z."/>
            <person name="Crits-Christoph A."/>
            <person name="Burstein D."/>
            <person name="Anantharaman K."/>
            <person name="Lane K.R."/>
            <person name="Thomas B.C."/>
            <person name="Pan C."/>
            <person name="Northen T.R."/>
            <person name="Banfield J.F."/>
        </authorList>
    </citation>
    <scope>NUCLEOTIDE SEQUENCE [LARGE SCALE GENOMIC DNA]</scope>
    <source>
        <strain evidence="4">WS_7</strain>
    </source>
</reference>
<dbReference type="AlphaFoldDB" id="A0A538TSB8"/>
<name>A0A538TSB8_UNCEI</name>
<dbReference type="EMBL" id="VBOX01000007">
    <property type="protein sequence ID" value="TMQ66522.1"/>
    <property type="molecule type" value="Genomic_DNA"/>
</dbReference>